<evidence type="ECO:0000313" key="1">
    <source>
        <dbReference type="Proteomes" id="UP001652661"/>
    </source>
</evidence>
<reference evidence="3 4" key="1">
    <citation type="submission" date="2025-05" db="UniProtKB">
        <authorList>
            <consortium name="RefSeq"/>
        </authorList>
    </citation>
    <scope>IDENTIFICATION</scope>
    <source>
        <strain evidence="3 4">14028-0561.14</strain>
        <tissue evidence="3 4">Whole fly</tissue>
    </source>
</reference>
<dbReference type="Proteomes" id="UP001652661">
    <property type="component" value="Chromosome X"/>
</dbReference>
<dbReference type="GeneID" id="108076043"/>
<evidence type="ECO:0000313" key="4">
    <source>
        <dbReference type="RefSeq" id="XP_070144364.1"/>
    </source>
</evidence>
<name>A0A6P4I5K7_DROKI</name>
<dbReference type="RefSeq" id="XP_041630948.1">
    <property type="nucleotide sequence ID" value="XM_041775014.2"/>
</dbReference>
<dbReference type="OrthoDB" id="10455756at2759"/>
<protein>
    <submittedName>
        <fullName evidence="2">Uncharacterized protein LOC108076043</fullName>
    </submittedName>
</protein>
<dbReference type="AlphaFoldDB" id="A0A6P4I5K7"/>
<evidence type="ECO:0000313" key="3">
    <source>
        <dbReference type="RefSeq" id="XP_041630948.1"/>
    </source>
</evidence>
<accession>A0A6P4I5K7</accession>
<evidence type="ECO:0000313" key="2">
    <source>
        <dbReference type="RefSeq" id="XP_017024191.1"/>
    </source>
</evidence>
<proteinExistence type="predicted"/>
<sequence>MFYAMRMKLKLAKIVKKRQPKRKTKKSCIFHMSCPELDAIMGPPRRKPGKIVIHPIHALHLINKGLKSAKEAGDRKGLMKLMRHRQHVQAILRLLEVYSKMARLNIQERKESPQVMDPK</sequence>
<gene>
    <name evidence="2 3 4" type="primary">LOC108076043</name>
</gene>
<keyword evidence="1" id="KW-1185">Reference proteome</keyword>
<dbReference type="RefSeq" id="XP_017024191.1">
    <property type="nucleotide sequence ID" value="XM_017168702.1"/>
</dbReference>
<organism evidence="1 3">
    <name type="scientific">Drosophila kikkawai</name>
    <name type="common">Fruit fly</name>
    <dbReference type="NCBI Taxonomy" id="30033"/>
    <lineage>
        <taxon>Eukaryota</taxon>
        <taxon>Metazoa</taxon>
        <taxon>Ecdysozoa</taxon>
        <taxon>Arthropoda</taxon>
        <taxon>Hexapoda</taxon>
        <taxon>Insecta</taxon>
        <taxon>Pterygota</taxon>
        <taxon>Neoptera</taxon>
        <taxon>Endopterygota</taxon>
        <taxon>Diptera</taxon>
        <taxon>Brachycera</taxon>
        <taxon>Muscomorpha</taxon>
        <taxon>Ephydroidea</taxon>
        <taxon>Drosophilidae</taxon>
        <taxon>Drosophila</taxon>
        <taxon>Sophophora</taxon>
    </lineage>
</organism>
<dbReference type="RefSeq" id="XP_070144364.1">
    <property type="nucleotide sequence ID" value="XM_070288263.1"/>
</dbReference>